<dbReference type="PANTHER" id="PTHR43606:SF2">
    <property type="entry name" value="ALKALINE PHOSPHATASE FAMILY PROTEIN (AFU_ORTHOLOGUE AFUA_5G03860)"/>
    <property type="match status" value="1"/>
</dbReference>
<name>S5TKC8_9CORY</name>
<dbReference type="OrthoDB" id="3497025at2"/>
<dbReference type="AlphaFoldDB" id="S5TKC8"/>
<dbReference type="InterPro" id="IPR006311">
    <property type="entry name" value="TAT_signal"/>
</dbReference>
<feature type="chain" id="PRO_5039110780" description="Phosphodiesterase/alkaline phosphatase D" evidence="2">
    <location>
        <begin position="35"/>
        <end position="583"/>
    </location>
</feature>
<dbReference type="PATRIC" id="fig|1224163.3.peg.1889"/>
<dbReference type="InterPro" id="IPR038607">
    <property type="entry name" value="PhoD-like_sf"/>
</dbReference>
<evidence type="ECO:0000313" key="6">
    <source>
        <dbReference type="Proteomes" id="UP000015388"/>
    </source>
</evidence>
<dbReference type="PANTHER" id="PTHR43606">
    <property type="entry name" value="PHOSPHATASE, PUTATIVE (AFU_ORTHOLOGUE AFUA_6G08710)-RELATED"/>
    <property type="match status" value="1"/>
</dbReference>
<evidence type="ECO:0000256" key="1">
    <source>
        <dbReference type="SAM" id="MobiDB-lite"/>
    </source>
</evidence>
<dbReference type="PROSITE" id="PS51318">
    <property type="entry name" value="TAT"/>
    <property type="match status" value="1"/>
</dbReference>
<evidence type="ECO:0000259" key="3">
    <source>
        <dbReference type="Pfam" id="PF09423"/>
    </source>
</evidence>
<dbReference type="Gene3D" id="3.60.21.70">
    <property type="entry name" value="PhoD-like phosphatase"/>
    <property type="match status" value="1"/>
</dbReference>
<dbReference type="Pfam" id="PF09423">
    <property type="entry name" value="PhoD"/>
    <property type="match status" value="1"/>
</dbReference>
<proteinExistence type="predicted"/>
<dbReference type="SUPFAM" id="SSF56300">
    <property type="entry name" value="Metallo-dependent phosphatases"/>
    <property type="match status" value="1"/>
</dbReference>
<dbReference type="InterPro" id="IPR052900">
    <property type="entry name" value="Phospholipid_Metab_Enz"/>
</dbReference>
<keyword evidence="6" id="KW-1185">Reference proteome</keyword>
<feature type="domain" description="PhoD-like phosphatase metallophosphatase" evidence="3">
    <location>
        <begin position="180"/>
        <end position="555"/>
    </location>
</feature>
<evidence type="ECO:0000259" key="4">
    <source>
        <dbReference type="Pfam" id="PF16655"/>
    </source>
</evidence>
<dbReference type="EMBL" id="CP003924">
    <property type="protein sequence ID" value="AGS35351.1"/>
    <property type="molecule type" value="Genomic_DNA"/>
</dbReference>
<dbReference type="KEGG" id="cmd:B841_09390"/>
<dbReference type="Pfam" id="PF16655">
    <property type="entry name" value="PhoD_N"/>
    <property type="match status" value="1"/>
</dbReference>
<dbReference type="eggNOG" id="COG3540">
    <property type="taxonomic scope" value="Bacteria"/>
</dbReference>
<dbReference type="NCBIfam" id="TIGR01409">
    <property type="entry name" value="TAT_signal_seq"/>
    <property type="match status" value="1"/>
</dbReference>
<accession>S5TKC8</accession>
<dbReference type="CDD" id="cd07389">
    <property type="entry name" value="MPP_PhoD"/>
    <property type="match status" value="1"/>
</dbReference>
<keyword evidence="2" id="KW-0732">Signal</keyword>
<dbReference type="HOGENOM" id="CLU_015982_1_0_11"/>
<dbReference type="Gene3D" id="2.60.40.380">
    <property type="entry name" value="Purple acid phosphatase-like, N-terminal"/>
    <property type="match status" value="1"/>
</dbReference>
<feature type="compositionally biased region" description="Polar residues" evidence="1">
    <location>
        <begin position="32"/>
        <end position="51"/>
    </location>
</feature>
<dbReference type="InterPro" id="IPR032093">
    <property type="entry name" value="PhoD_N"/>
</dbReference>
<protein>
    <recommendedName>
        <fullName evidence="7">Phosphodiesterase/alkaline phosphatase D</fullName>
    </recommendedName>
</protein>
<dbReference type="InterPro" id="IPR019546">
    <property type="entry name" value="TAT_signal_bac_arc"/>
</dbReference>
<sequence length="583" mass="63065">MTTHDQHRDPTTRRRFLQASSAAGAMAVSFTAGASSTPAQSSSGELSSTAAQPAPNPQGDLPFLHGVASGDPVPNTVILWTRVTPSAAAAPGSGLGPDVTLTWTVARDGELMDVVKQGHAVASAAHDHTVHVDPWGLEPDTEYFFRFTVADGQHAGAVSPIGRTHTAPALSASVEEMNIAVASCANWESGFFSAYSDVAVRARAGDLDLMVFLGDYIYEYGQGEYAGFGPFRLLEPAHEIVTLADYRTRYGLYRTDPELQAAHGALPWVTVWDDHEIADNNWRGGAANHQPETEGAWTTRRDAAMQAYFEWLPIRAISPSEGGHLYRSFQYGDLVELTMMDLRTYRDQAADLFDFAAVVDPARTMAGSEQFEWLRAKISTSSAVWNVLGSSVMLSPMNLVTLREDERTVPVAEFLSEHRVGASSGSSTGSSADVVRGGGVSLNPDQWDGYVAEQRRLVELLASSASTTLVLTGDIHTEWAHALSHEGREFGCELVTSSVSAPNVDEILGLPKGNALSQVAQKYLTAANPHLRHVELDSHGYAIARVGRDQVRMQFLRTPDVTRQGAGVTVAHEMVWRQDAGFE</sequence>
<evidence type="ECO:0000256" key="2">
    <source>
        <dbReference type="SAM" id="SignalP"/>
    </source>
</evidence>
<feature type="domain" description="Phospholipase D N-terminal" evidence="4">
    <location>
        <begin position="65"/>
        <end position="166"/>
    </location>
</feature>
<dbReference type="InterPro" id="IPR018946">
    <property type="entry name" value="PhoD-like_MPP"/>
</dbReference>
<dbReference type="RefSeq" id="WP_020935284.1">
    <property type="nucleotide sequence ID" value="NC_021915.1"/>
</dbReference>
<reference evidence="5 6" key="1">
    <citation type="submission" date="2012-11" db="EMBL/GenBank/DDBJ databases">
        <title>The complete genome sequence of Corynebacterium maris Coryn-1 (=DSM 45190).</title>
        <authorList>
            <person name="Schaffert L."/>
            <person name="Albersmeier A."/>
            <person name="Kalinowski J."/>
            <person name="Ruckert C."/>
        </authorList>
    </citation>
    <scope>NUCLEOTIDE SEQUENCE [LARGE SCALE GENOMIC DNA]</scope>
    <source>
        <strain evidence="6">Coryn-1</strain>
    </source>
</reference>
<dbReference type="STRING" id="1224163.B841_09390"/>
<dbReference type="InterPro" id="IPR029052">
    <property type="entry name" value="Metallo-depent_PP-like"/>
</dbReference>
<dbReference type="Proteomes" id="UP000015388">
    <property type="component" value="Chromosome"/>
</dbReference>
<gene>
    <name evidence="5" type="ORF">B841_09390</name>
</gene>
<feature type="region of interest" description="Disordered" evidence="1">
    <location>
        <begin position="32"/>
        <end position="67"/>
    </location>
</feature>
<organism evidence="5 6">
    <name type="scientific">Corynebacterium maris DSM 45190</name>
    <dbReference type="NCBI Taxonomy" id="1224163"/>
    <lineage>
        <taxon>Bacteria</taxon>
        <taxon>Bacillati</taxon>
        <taxon>Actinomycetota</taxon>
        <taxon>Actinomycetes</taxon>
        <taxon>Mycobacteriales</taxon>
        <taxon>Corynebacteriaceae</taxon>
        <taxon>Corynebacterium</taxon>
    </lineage>
</organism>
<evidence type="ECO:0008006" key="7">
    <source>
        <dbReference type="Google" id="ProtNLM"/>
    </source>
</evidence>
<feature type="signal peptide" evidence="2">
    <location>
        <begin position="1"/>
        <end position="34"/>
    </location>
</feature>
<evidence type="ECO:0000313" key="5">
    <source>
        <dbReference type="EMBL" id="AGS35351.1"/>
    </source>
</evidence>